<dbReference type="Pfam" id="PF13795">
    <property type="entry name" value="HupE_UreJ_2"/>
    <property type="match status" value="1"/>
</dbReference>
<name>A0A849SRE8_UNCEI</name>
<dbReference type="Proteomes" id="UP000580839">
    <property type="component" value="Unassembled WGS sequence"/>
</dbReference>
<feature type="transmembrane region" description="Helical" evidence="1">
    <location>
        <begin position="277"/>
        <end position="295"/>
    </location>
</feature>
<feature type="transmembrane region" description="Helical" evidence="1">
    <location>
        <begin position="315"/>
        <end position="335"/>
    </location>
</feature>
<keyword evidence="2" id="KW-0732">Signal</keyword>
<gene>
    <name evidence="3" type="ORF">HOP12_10600</name>
</gene>
<protein>
    <submittedName>
        <fullName evidence="3">HupE/UreJ family protein</fullName>
    </submittedName>
</protein>
<dbReference type="EMBL" id="JABFRW010000133">
    <property type="protein sequence ID" value="NOT34605.1"/>
    <property type="molecule type" value="Genomic_DNA"/>
</dbReference>
<evidence type="ECO:0000256" key="2">
    <source>
        <dbReference type="SAM" id="SignalP"/>
    </source>
</evidence>
<organism evidence="3 4">
    <name type="scientific">Eiseniibacteriota bacterium</name>
    <dbReference type="NCBI Taxonomy" id="2212470"/>
    <lineage>
        <taxon>Bacteria</taxon>
        <taxon>Candidatus Eiseniibacteriota</taxon>
    </lineage>
</organism>
<accession>A0A849SRE8</accession>
<feature type="transmembrane region" description="Helical" evidence="1">
    <location>
        <begin position="238"/>
        <end position="256"/>
    </location>
</feature>
<comment type="caution">
    <text evidence="3">The sequence shown here is derived from an EMBL/GenBank/DDBJ whole genome shotgun (WGS) entry which is preliminary data.</text>
</comment>
<feature type="transmembrane region" description="Helical" evidence="1">
    <location>
        <begin position="342"/>
        <end position="363"/>
    </location>
</feature>
<evidence type="ECO:0000313" key="3">
    <source>
        <dbReference type="EMBL" id="NOT34605.1"/>
    </source>
</evidence>
<feature type="transmembrane region" description="Helical" evidence="1">
    <location>
        <begin position="209"/>
        <end position="232"/>
    </location>
</feature>
<feature type="chain" id="PRO_5032462923" evidence="2">
    <location>
        <begin position="23"/>
        <end position="370"/>
    </location>
</feature>
<keyword evidence="1" id="KW-0472">Membrane</keyword>
<proteinExistence type="predicted"/>
<dbReference type="InterPro" id="IPR032809">
    <property type="entry name" value="Put_HupE_UreJ"/>
</dbReference>
<keyword evidence="1" id="KW-0812">Transmembrane</keyword>
<feature type="transmembrane region" description="Helical" evidence="1">
    <location>
        <begin position="182"/>
        <end position="202"/>
    </location>
</feature>
<evidence type="ECO:0000256" key="1">
    <source>
        <dbReference type="SAM" id="Phobius"/>
    </source>
</evidence>
<keyword evidence="1" id="KW-1133">Transmembrane helix</keyword>
<sequence>MKSAATLAALTLIVFSASTAAAHEAPYSYLDLERSSAGVSGRYTAHVFDLAHELGISPPDSLLEPGVAQRLRDSLVVRLAPRFSLETNGATHEFTFGAVRVDADRSGLAFEVGAPIASTAGAATLRALPFPYDPEHELFVTVRAGEAVVLQDILTARRSHAELYATGARGILAVLRTFVPAGIHHIFIGPDHILFVIALLLPGGGLRRLFGIVTAFTLAHSVTLALATFGIVNPPGAIVEPAIALSIVAVGLSNLWRGWRRDPRLEDSSANAGRDPRHLTAFAFGLIHGFGFASVLRDFGLPAQALGTSLLGFNLGVEVGQACIVSVAAPLLMLARRANPRAARVILIVGSIGVTLAGIGWLIERLGALR</sequence>
<reference evidence="3 4" key="1">
    <citation type="submission" date="2020-04" db="EMBL/GenBank/DDBJ databases">
        <title>Metagenomic profiling of ammonia- and methane-oxidizing microorganisms in a Dutch drinking water treatment plant.</title>
        <authorList>
            <person name="Poghosyan L."/>
            <person name="Leucker S."/>
        </authorList>
    </citation>
    <scope>NUCLEOTIDE SEQUENCE [LARGE SCALE GENOMIC DNA]</scope>
    <source>
        <strain evidence="3">S-RSF-IL-03</strain>
    </source>
</reference>
<evidence type="ECO:0000313" key="4">
    <source>
        <dbReference type="Proteomes" id="UP000580839"/>
    </source>
</evidence>
<feature type="signal peptide" evidence="2">
    <location>
        <begin position="1"/>
        <end position="22"/>
    </location>
</feature>
<dbReference type="AlphaFoldDB" id="A0A849SRE8"/>